<dbReference type="PANTHER" id="PTHR45944">
    <property type="entry name" value="SCHNURRI, ISOFORM F"/>
    <property type="match status" value="1"/>
</dbReference>
<dbReference type="InterPro" id="IPR036236">
    <property type="entry name" value="Znf_C2H2_sf"/>
</dbReference>
<evidence type="ECO:0000259" key="11">
    <source>
        <dbReference type="PROSITE" id="PS50157"/>
    </source>
</evidence>
<dbReference type="GO" id="GO:0008270">
    <property type="term" value="F:zinc ion binding"/>
    <property type="evidence" value="ECO:0007669"/>
    <property type="project" value="UniProtKB-KW"/>
</dbReference>
<dbReference type="SUPFAM" id="SSF57667">
    <property type="entry name" value="beta-beta-alpha zinc fingers"/>
    <property type="match status" value="2"/>
</dbReference>
<feature type="region of interest" description="Disordered" evidence="10">
    <location>
        <begin position="491"/>
        <end position="516"/>
    </location>
</feature>
<evidence type="ECO:0000256" key="10">
    <source>
        <dbReference type="SAM" id="MobiDB-lite"/>
    </source>
</evidence>
<dbReference type="EMBL" id="NNAY01002899">
    <property type="protein sequence ID" value="OXU20359.1"/>
    <property type="molecule type" value="Genomic_DNA"/>
</dbReference>
<dbReference type="GO" id="GO:0005634">
    <property type="term" value="C:nucleus"/>
    <property type="evidence" value="ECO:0007669"/>
    <property type="project" value="UniProtKB-SubCell"/>
</dbReference>
<keyword evidence="5" id="KW-0862">Zinc</keyword>
<keyword evidence="6" id="KW-0805">Transcription regulation</keyword>
<feature type="domain" description="C2H2-type" evidence="11">
    <location>
        <begin position="586"/>
        <end position="613"/>
    </location>
</feature>
<dbReference type="OrthoDB" id="10042249at2759"/>
<reference evidence="12 13" key="1">
    <citation type="journal article" date="2017" name="Curr. Biol.">
        <title>The Evolution of Venom by Co-option of Single-Copy Genes.</title>
        <authorList>
            <person name="Martinson E.O."/>
            <person name="Mrinalini"/>
            <person name="Kelkar Y.D."/>
            <person name="Chang C.H."/>
            <person name="Werren J.H."/>
        </authorList>
    </citation>
    <scope>NUCLEOTIDE SEQUENCE [LARGE SCALE GENOMIC DNA]</scope>
    <source>
        <strain evidence="12 13">Alberta</strain>
        <tissue evidence="12">Whole body</tissue>
    </source>
</reference>
<evidence type="ECO:0000256" key="2">
    <source>
        <dbReference type="ARBA" id="ARBA00022723"/>
    </source>
</evidence>
<proteinExistence type="predicted"/>
<name>A0A232EPP9_9HYME</name>
<dbReference type="GO" id="GO:0000981">
    <property type="term" value="F:DNA-binding transcription factor activity, RNA polymerase II-specific"/>
    <property type="evidence" value="ECO:0007669"/>
    <property type="project" value="TreeGrafter"/>
</dbReference>
<dbReference type="Gene3D" id="3.30.160.60">
    <property type="entry name" value="Classic Zinc Finger"/>
    <property type="match status" value="2"/>
</dbReference>
<evidence type="ECO:0000256" key="4">
    <source>
        <dbReference type="ARBA" id="ARBA00022771"/>
    </source>
</evidence>
<dbReference type="STRING" id="543379.A0A232EPP9"/>
<evidence type="ECO:0000313" key="12">
    <source>
        <dbReference type="EMBL" id="OXU20359.1"/>
    </source>
</evidence>
<feature type="compositionally biased region" description="Polar residues" evidence="10">
    <location>
        <begin position="638"/>
        <end position="655"/>
    </location>
</feature>
<feature type="domain" description="C2H2-type" evidence="11">
    <location>
        <begin position="614"/>
        <end position="643"/>
    </location>
</feature>
<evidence type="ECO:0000256" key="1">
    <source>
        <dbReference type="ARBA" id="ARBA00004123"/>
    </source>
</evidence>
<dbReference type="SMART" id="SM00355">
    <property type="entry name" value="ZnF_C2H2"/>
    <property type="match status" value="3"/>
</dbReference>
<feature type="compositionally biased region" description="Basic and acidic residues" evidence="10">
    <location>
        <begin position="474"/>
        <end position="483"/>
    </location>
</feature>
<dbReference type="AlphaFoldDB" id="A0A232EPP9"/>
<feature type="region of interest" description="Disordered" evidence="10">
    <location>
        <begin position="464"/>
        <end position="483"/>
    </location>
</feature>
<gene>
    <name evidence="12" type="ORF">TSAR_011434</name>
</gene>
<feature type="domain" description="C2H2-type" evidence="11">
    <location>
        <begin position="659"/>
        <end position="688"/>
    </location>
</feature>
<dbReference type="InterPro" id="IPR013087">
    <property type="entry name" value="Znf_C2H2_type"/>
</dbReference>
<dbReference type="PANTHER" id="PTHR45944:SF2">
    <property type="entry name" value="SCHNURRI, ISOFORM F"/>
    <property type="match status" value="1"/>
</dbReference>
<evidence type="ECO:0000256" key="9">
    <source>
        <dbReference type="PROSITE-ProRule" id="PRU00042"/>
    </source>
</evidence>
<evidence type="ECO:0000256" key="7">
    <source>
        <dbReference type="ARBA" id="ARBA00023163"/>
    </source>
</evidence>
<organism evidence="12 13">
    <name type="scientific">Trichomalopsis sarcophagae</name>
    <dbReference type="NCBI Taxonomy" id="543379"/>
    <lineage>
        <taxon>Eukaryota</taxon>
        <taxon>Metazoa</taxon>
        <taxon>Ecdysozoa</taxon>
        <taxon>Arthropoda</taxon>
        <taxon>Hexapoda</taxon>
        <taxon>Insecta</taxon>
        <taxon>Pterygota</taxon>
        <taxon>Neoptera</taxon>
        <taxon>Endopterygota</taxon>
        <taxon>Hymenoptera</taxon>
        <taxon>Apocrita</taxon>
        <taxon>Proctotrupomorpha</taxon>
        <taxon>Chalcidoidea</taxon>
        <taxon>Pteromalidae</taxon>
        <taxon>Pteromalinae</taxon>
        <taxon>Trichomalopsis</taxon>
    </lineage>
</organism>
<evidence type="ECO:0000313" key="13">
    <source>
        <dbReference type="Proteomes" id="UP000215335"/>
    </source>
</evidence>
<evidence type="ECO:0000256" key="5">
    <source>
        <dbReference type="ARBA" id="ARBA00022833"/>
    </source>
</evidence>
<keyword evidence="4 9" id="KW-0863">Zinc-finger</keyword>
<dbReference type="PROSITE" id="PS50157">
    <property type="entry name" value="ZINC_FINGER_C2H2_2"/>
    <property type="match status" value="3"/>
</dbReference>
<keyword evidence="2" id="KW-0479">Metal-binding</keyword>
<dbReference type="InterPro" id="IPR051969">
    <property type="entry name" value="Zinc-finger_DNA-bd_regulators"/>
</dbReference>
<evidence type="ECO:0000256" key="6">
    <source>
        <dbReference type="ARBA" id="ARBA00023015"/>
    </source>
</evidence>
<dbReference type="PROSITE" id="PS00028">
    <property type="entry name" value="ZINC_FINGER_C2H2_1"/>
    <property type="match status" value="3"/>
</dbReference>
<keyword evidence="7" id="KW-0804">Transcription</keyword>
<keyword evidence="13" id="KW-1185">Reference proteome</keyword>
<keyword evidence="3" id="KW-0677">Repeat</keyword>
<dbReference type="GO" id="GO:0000978">
    <property type="term" value="F:RNA polymerase II cis-regulatory region sequence-specific DNA binding"/>
    <property type="evidence" value="ECO:0007669"/>
    <property type="project" value="TreeGrafter"/>
</dbReference>
<keyword evidence="8" id="KW-0539">Nucleus</keyword>
<feature type="compositionally biased region" description="Low complexity" evidence="10">
    <location>
        <begin position="492"/>
        <end position="511"/>
    </location>
</feature>
<evidence type="ECO:0000256" key="3">
    <source>
        <dbReference type="ARBA" id="ARBA00022737"/>
    </source>
</evidence>
<protein>
    <recommendedName>
        <fullName evidence="11">C2H2-type domain-containing protein</fullName>
    </recommendedName>
</protein>
<comment type="caution">
    <text evidence="12">The sequence shown here is derived from an EMBL/GenBank/DDBJ whole genome shotgun (WGS) entry which is preliminary data.</text>
</comment>
<sequence>MSRENLERAINFGAKYGKLSFEISSQSSDDSNLSLSDNASHCANTPSSYNASLYPSYNSNISKTRKTASIYKPKYHAILQDDVTVKQVHSDLPNVKRFQQHIAEHIDDNNDTVIEAIDLTLHKFRNHQDAEPLIEDDQTIVEAIDLSSHKFRHHRCSPGIRQEPELSRKRCYNELIMAELAFEQTPHYNTISPPQMSPGPFLGNTRLVEVKQPRLDLMHGEDRQILDTSCEYKAMPTELRISVQSSSPTLDKQSYLNSAVSTDVHLSSNSSDLLPFSLTLSVPCENSLNQPANSFHDEPINLYVPDPERDTTSAHQPEQLERLQHINPINQISDLSYFSRPSSLPSGPGTFESINHNGIAPTVHTSALTSPEILRSKKSYGQSYLNGYVYTYLGLACSTELFYCTYNRPQPMYAKHYAGFSMYSEWEKSKGTLISLEFGRFDSRNRPAGYTLAYTRSADILTPSSWQSNSPASPDKKLESHDQDINKSDEVQNQLEQSQQLPLEQSEQQSSIDLGEKPLNLPTTECIVEKQQEPCASSEIVVAVTEFKSESSFNTSRSEMLREGETFQPTVHNVNNYISISEDAPSVCKICNKVFKEASKLRTHMPIHFVGRPFRCESCKISFRTKSLLMKHEKSADHQNTTITNSTSGVATSSDPRPFKCIDCALAFRKHGVLAKHFRSKTHIMKLECLQKLPFDTYAELEKGGMNLNEIDTTDCDTSLASLRIMAETLFGKKT</sequence>
<comment type="subcellular location">
    <subcellularLocation>
        <location evidence="1">Nucleus</location>
    </subcellularLocation>
</comment>
<dbReference type="Proteomes" id="UP000215335">
    <property type="component" value="Unassembled WGS sequence"/>
</dbReference>
<feature type="region of interest" description="Disordered" evidence="10">
    <location>
        <begin position="634"/>
        <end position="655"/>
    </location>
</feature>
<evidence type="ECO:0000256" key="8">
    <source>
        <dbReference type="ARBA" id="ARBA00023242"/>
    </source>
</evidence>
<accession>A0A232EPP9</accession>